<dbReference type="PANTHER" id="PTHR30469">
    <property type="entry name" value="MULTIDRUG RESISTANCE PROTEIN MDTA"/>
    <property type="match status" value="1"/>
</dbReference>
<evidence type="ECO:0000259" key="4">
    <source>
        <dbReference type="Pfam" id="PF25917"/>
    </source>
</evidence>
<reference evidence="6 7" key="1">
    <citation type="submission" date="2017-06" db="EMBL/GenBank/DDBJ databases">
        <authorList>
            <person name="Kim H.J."/>
            <person name="Triplett B.A."/>
        </authorList>
    </citation>
    <scope>NUCLEOTIDE SEQUENCE [LARGE SCALE GENOMIC DNA]</scope>
    <source>
        <strain evidence="6 7">MWH-VicM1</strain>
    </source>
</reference>
<dbReference type="Gene3D" id="2.40.420.20">
    <property type="match status" value="1"/>
</dbReference>
<evidence type="ECO:0000259" key="5">
    <source>
        <dbReference type="Pfam" id="PF25954"/>
    </source>
</evidence>
<dbReference type="InterPro" id="IPR058625">
    <property type="entry name" value="MdtA-like_BSH"/>
</dbReference>
<feature type="domain" description="Multidrug resistance protein MdtA-like barrel-sandwich hybrid" evidence="4">
    <location>
        <begin position="81"/>
        <end position="205"/>
    </location>
</feature>
<organism evidence="6 7">
    <name type="scientific">Polynucleobacter victoriensis</name>
    <dbReference type="NCBI Taxonomy" id="2049319"/>
    <lineage>
        <taxon>Bacteria</taxon>
        <taxon>Pseudomonadati</taxon>
        <taxon>Pseudomonadota</taxon>
        <taxon>Betaproteobacteria</taxon>
        <taxon>Burkholderiales</taxon>
        <taxon>Burkholderiaceae</taxon>
        <taxon>Polynucleobacter</taxon>
    </lineage>
</organism>
<feature type="transmembrane region" description="Helical" evidence="3">
    <location>
        <begin position="28"/>
        <end position="51"/>
    </location>
</feature>
<dbReference type="GO" id="GO:0015562">
    <property type="term" value="F:efflux transmembrane transporter activity"/>
    <property type="evidence" value="ECO:0007669"/>
    <property type="project" value="TreeGrafter"/>
</dbReference>
<dbReference type="NCBIfam" id="TIGR01730">
    <property type="entry name" value="RND_mfp"/>
    <property type="match status" value="1"/>
</dbReference>
<name>A0A212T863_9BURK</name>
<feature type="compositionally biased region" description="Polar residues" evidence="2">
    <location>
        <begin position="327"/>
        <end position="342"/>
    </location>
</feature>
<feature type="region of interest" description="Disordered" evidence="2">
    <location>
        <begin position="421"/>
        <end position="440"/>
    </location>
</feature>
<accession>A0A212T863</accession>
<sequence length="440" mass="47538">MQKIINSIATWMRPLRSAFTQHAWVRRVIYVAAVLIFLAVGWKLLAGALGWNDPQYKTVTVEEGPLLVTISASGTLNPVKSVQVGTQVSGMLQEIYVDFNDVVKKGQVIARIDAREWQARFEQAEANYVLANRNHENNKRLLEKNFISQAAVDQTLSAYKSAKAAMAMAKKALDDTVIRAPVDGVVVKRSVERGQTVAASLQAPELFIIAQDLSDMQVETAIDESDVGRITEGMTASFTVDAFPGRVFQSKVKQVRKAPVSIQNVVTYTVLLTAENPDLKLLPGMTANASIITEQKEKVLRISNAALRFKMPEMIAGLESNKAADKSVNTSANNSAAGTTNKPEGAKDRPAKGMREGGKPYSGAQRPTTRKVWVLEDGGLKPKPVQKTIRVGMSDGGATEVLPDQEGNYGLKVGDQVIVGSSTKAGGSSATPKVTGPRLF</sequence>
<feature type="domain" description="CusB-like beta-barrel" evidence="5">
    <location>
        <begin position="218"/>
        <end position="293"/>
    </location>
</feature>
<dbReference type="InterPro" id="IPR058792">
    <property type="entry name" value="Beta-barrel_RND_2"/>
</dbReference>
<protein>
    <submittedName>
        <fullName evidence="6">HlyD family secretion protein</fullName>
    </submittedName>
</protein>
<proteinExistence type="inferred from homology"/>
<dbReference type="PANTHER" id="PTHR30469:SF33">
    <property type="entry name" value="SLR1207 PROTEIN"/>
    <property type="match status" value="1"/>
</dbReference>
<keyword evidence="3" id="KW-1133">Transmembrane helix</keyword>
<dbReference type="Pfam" id="PF25917">
    <property type="entry name" value="BSH_RND"/>
    <property type="match status" value="1"/>
</dbReference>
<gene>
    <name evidence="6" type="ORF">SAMN06295916_0599</name>
</gene>
<dbReference type="Gene3D" id="2.40.30.170">
    <property type="match status" value="1"/>
</dbReference>
<keyword evidence="3" id="KW-0472">Membrane</keyword>
<dbReference type="RefSeq" id="WP_088812488.1">
    <property type="nucleotide sequence ID" value="NZ_FYEX01000001.1"/>
</dbReference>
<dbReference type="OrthoDB" id="9806939at2"/>
<evidence type="ECO:0000256" key="2">
    <source>
        <dbReference type="SAM" id="MobiDB-lite"/>
    </source>
</evidence>
<keyword evidence="7" id="KW-1185">Reference proteome</keyword>
<comment type="similarity">
    <text evidence="1">Belongs to the membrane fusion protein (MFP) (TC 8.A.1) family.</text>
</comment>
<evidence type="ECO:0000313" key="7">
    <source>
        <dbReference type="Proteomes" id="UP000197215"/>
    </source>
</evidence>
<evidence type="ECO:0000313" key="6">
    <source>
        <dbReference type="EMBL" id="SNC62050.1"/>
    </source>
</evidence>
<dbReference type="Gene3D" id="2.40.50.100">
    <property type="match status" value="1"/>
</dbReference>
<dbReference type="Proteomes" id="UP000197215">
    <property type="component" value="Unassembled WGS sequence"/>
</dbReference>
<feature type="compositionally biased region" description="Low complexity" evidence="2">
    <location>
        <begin position="421"/>
        <end position="431"/>
    </location>
</feature>
<dbReference type="Gene3D" id="1.10.287.470">
    <property type="entry name" value="Helix hairpin bin"/>
    <property type="match status" value="1"/>
</dbReference>
<dbReference type="InterPro" id="IPR006143">
    <property type="entry name" value="RND_pump_MFP"/>
</dbReference>
<keyword evidence="3" id="KW-0812">Transmembrane</keyword>
<feature type="compositionally biased region" description="Basic and acidic residues" evidence="2">
    <location>
        <begin position="344"/>
        <end position="358"/>
    </location>
</feature>
<feature type="region of interest" description="Disordered" evidence="2">
    <location>
        <begin position="322"/>
        <end position="366"/>
    </location>
</feature>
<dbReference type="Pfam" id="PF25954">
    <property type="entry name" value="Beta-barrel_RND_2"/>
    <property type="match status" value="1"/>
</dbReference>
<dbReference type="EMBL" id="FYEX01000001">
    <property type="protein sequence ID" value="SNC62050.1"/>
    <property type="molecule type" value="Genomic_DNA"/>
</dbReference>
<dbReference type="SUPFAM" id="SSF111369">
    <property type="entry name" value="HlyD-like secretion proteins"/>
    <property type="match status" value="1"/>
</dbReference>
<dbReference type="GO" id="GO:1990281">
    <property type="term" value="C:efflux pump complex"/>
    <property type="evidence" value="ECO:0007669"/>
    <property type="project" value="TreeGrafter"/>
</dbReference>
<evidence type="ECO:0000256" key="3">
    <source>
        <dbReference type="SAM" id="Phobius"/>
    </source>
</evidence>
<dbReference type="AlphaFoldDB" id="A0A212T863"/>
<evidence type="ECO:0000256" key="1">
    <source>
        <dbReference type="ARBA" id="ARBA00009477"/>
    </source>
</evidence>